<dbReference type="InterPro" id="IPR018392">
    <property type="entry name" value="LysM"/>
</dbReference>
<dbReference type="Gene3D" id="3.10.350.10">
    <property type="entry name" value="LysM domain"/>
    <property type="match status" value="2"/>
</dbReference>
<dbReference type="InterPro" id="IPR016047">
    <property type="entry name" value="M23ase_b-sheet_dom"/>
</dbReference>
<dbReference type="Pfam" id="PF01476">
    <property type="entry name" value="LysM"/>
    <property type="match status" value="2"/>
</dbReference>
<name>A0ABT8YBM0_9SPHN</name>
<dbReference type="PANTHER" id="PTHR21666">
    <property type="entry name" value="PEPTIDASE-RELATED"/>
    <property type="match status" value="1"/>
</dbReference>
<dbReference type="PANTHER" id="PTHR21666:SF270">
    <property type="entry name" value="MUREIN HYDROLASE ACTIVATOR ENVC"/>
    <property type="match status" value="1"/>
</dbReference>
<dbReference type="SMART" id="SM00257">
    <property type="entry name" value="LysM"/>
    <property type="match status" value="2"/>
</dbReference>
<gene>
    <name evidence="3" type="ORF">Q4F19_15095</name>
</gene>
<proteinExistence type="predicted"/>
<organism evidence="3 4">
    <name type="scientific">Sphingomonas natans</name>
    <dbReference type="NCBI Taxonomy" id="3063330"/>
    <lineage>
        <taxon>Bacteria</taxon>
        <taxon>Pseudomonadati</taxon>
        <taxon>Pseudomonadota</taxon>
        <taxon>Alphaproteobacteria</taxon>
        <taxon>Sphingomonadales</taxon>
        <taxon>Sphingomonadaceae</taxon>
        <taxon>Sphingomonas</taxon>
    </lineage>
</organism>
<dbReference type="Gene3D" id="2.70.70.10">
    <property type="entry name" value="Glucose Permease (Domain IIA)"/>
    <property type="match status" value="1"/>
</dbReference>
<feature type="signal peptide" evidence="1">
    <location>
        <begin position="1"/>
        <end position="19"/>
    </location>
</feature>
<comment type="caution">
    <text evidence="3">The sequence shown here is derived from an EMBL/GenBank/DDBJ whole genome shotgun (WGS) entry which is preliminary data.</text>
</comment>
<keyword evidence="4" id="KW-1185">Reference proteome</keyword>
<keyword evidence="1" id="KW-0732">Signal</keyword>
<dbReference type="Pfam" id="PF01551">
    <property type="entry name" value="Peptidase_M23"/>
    <property type="match status" value="1"/>
</dbReference>
<evidence type="ECO:0000256" key="1">
    <source>
        <dbReference type="SAM" id="SignalP"/>
    </source>
</evidence>
<dbReference type="SUPFAM" id="SSF51261">
    <property type="entry name" value="Duplicated hybrid motif"/>
    <property type="match status" value="1"/>
</dbReference>
<dbReference type="InterPro" id="IPR050570">
    <property type="entry name" value="Cell_wall_metabolism_enzyme"/>
</dbReference>
<sequence>MRGAAAFVALLLLTAAAPAPPPSPPADATPPAIPGAIEVKAQTYVVQPGDTLSRIIAKTGAGSDAIAQANRLEAPFVVRPGQKLKIPAGRYHLVQKGERGIAIGRAYGVDWNRIAELNHLEEPFTLRAGERLLIPSTREVAGMSMEERAKAFRIDIDDLVTGNEPALAPKAKPAAPVKTAARPVPASVAVAEPAAAFSGRFAWPLTGDILRRYGLQASGARNDGVNIRARMGETVRAAADGVVAYAGDLAAFGKLVLIRHGNGWLTAYGHADSLLVTRGQAVKQGQPIAKAGATGSAREPQLHFEIRDGRKPVNPLSWLPGRS</sequence>
<dbReference type="InterPro" id="IPR036779">
    <property type="entry name" value="LysM_dom_sf"/>
</dbReference>
<dbReference type="EMBL" id="JAUOTP010000007">
    <property type="protein sequence ID" value="MDO6415715.1"/>
    <property type="molecule type" value="Genomic_DNA"/>
</dbReference>
<evidence type="ECO:0000313" key="3">
    <source>
        <dbReference type="EMBL" id="MDO6415715.1"/>
    </source>
</evidence>
<dbReference type="PROSITE" id="PS51782">
    <property type="entry name" value="LYSM"/>
    <property type="match status" value="2"/>
</dbReference>
<feature type="chain" id="PRO_5045565957" evidence="1">
    <location>
        <begin position="20"/>
        <end position="323"/>
    </location>
</feature>
<dbReference type="SUPFAM" id="SSF54106">
    <property type="entry name" value="LysM domain"/>
    <property type="match status" value="1"/>
</dbReference>
<dbReference type="CDD" id="cd00118">
    <property type="entry name" value="LysM"/>
    <property type="match status" value="1"/>
</dbReference>
<reference evidence="3" key="1">
    <citation type="submission" date="2023-07" db="EMBL/GenBank/DDBJ databases">
        <authorList>
            <person name="Kim M."/>
        </authorList>
    </citation>
    <scope>NUCLEOTIDE SEQUENCE</scope>
    <source>
        <strain evidence="3">BIUV-7</strain>
    </source>
</reference>
<feature type="domain" description="LysM" evidence="2">
    <location>
        <begin position="42"/>
        <end position="86"/>
    </location>
</feature>
<protein>
    <submittedName>
        <fullName evidence="3">Peptidoglycan DD-metalloendopeptidase family protein</fullName>
    </submittedName>
</protein>
<accession>A0ABT8YBM0</accession>
<evidence type="ECO:0000313" key="4">
    <source>
        <dbReference type="Proteomes" id="UP001169764"/>
    </source>
</evidence>
<dbReference type="Proteomes" id="UP001169764">
    <property type="component" value="Unassembled WGS sequence"/>
</dbReference>
<dbReference type="RefSeq" id="WP_303544059.1">
    <property type="nucleotide sequence ID" value="NZ_JAUOTP010000007.1"/>
</dbReference>
<dbReference type="CDD" id="cd12797">
    <property type="entry name" value="M23_peptidase"/>
    <property type="match status" value="1"/>
</dbReference>
<dbReference type="InterPro" id="IPR011055">
    <property type="entry name" value="Dup_hybrid_motif"/>
</dbReference>
<evidence type="ECO:0000259" key="2">
    <source>
        <dbReference type="PROSITE" id="PS51782"/>
    </source>
</evidence>
<feature type="domain" description="LysM" evidence="2">
    <location>
        <begin position="90"/>
        <end position="134"/>
    </location>
</feature>